<dbReference type="Proteomes" id="UP000824469">
    <property type="component" value="Unassembled WGS sequence"/>
</dbReference>
<feature type="region of interest" description="Disordered" evidence="8">
    <location>
        <begin position="373"/>
        <end position="394"/>
    </location>
</feature>
<dbReference type="Pfam" id="PF13831">
    <property type="entry name" value="PHD_2"/>
    <property type="match status" value="1"/>
</dbReference>
<dbReference type="GO" id="GO:0042800">
    <property type="term" value="F:histone H3K4 methyltransferase activity"/>
    <property type="evidence" value="ECO:0007669"/>
    <property type="project" value="TreeGrafter"/>
</dbReference>
<dbReference type="PROSITE" id="PS50016">
    <property type="entry name" value="ZF_PHD_2"/>
    <property type="match status" value="1"/>
</dbReference>
<keyword evidence="6" id="KW-0804">Transcription</keyword>
<dbReference type="PROSITE" id="PS51805">
    <property type="entry name" value="EPHD"/>
    <property type="match status" value="1"/>
</dbReference>
<dbReference type="PANTHER" id="PTHR45838">
    <property type="entry name" value="HISTONE-LYSINE-N-METHYLTRANSFERASE 2 KMT2 FAMILY MEMBER"/>
    <property type="match status" value="1"/>
</dbReference>
<dbReference type="Gene3D" id="2.170.270.10">
    <property type="entry name" value="SET domain"/>
    <property type="match status" value="1"/>
</dbReference>
<dbReference type="InterPro" id="IPR046341">
    <property type="entry name" value="SET_dom_sf"/>
</dbReference>
<keyword evidence="5" id="KW-0805">Transcription regulation</keyword>
<gene>
    <name evidence="12" type="ORF">KI387_026748</name>
</gene>
<evidence type="ECO:0000256" key="5">
    <source>
        <dbReference type="ARBA" id="ARBA00023015"/>
    </source>
</evidence>
<evidence type="ECO:0000256" key="1">
    <source>
        <dbReference type="ARBA" id="ARBA00022723"/>
    </source>
</evidence>
<feature type="domain" description="PHD-type" evidence="11">
    <location>
        <begin position="994"/>
        <end position="1108"/>
    </location>
</feature>
<protein>
    <recommendedName>
        <fullName evidence="14">Histone-lysine N-methyltransferase ATX2</fullName>
    </recommendedName>
</protein>
<dbReference type="GO" id="GO:0035097">
    <property type="term" value="C:histone methyltransferase complex"/>
    <property type="evidence" value="ECO:0007669"/>
    <property type="project" value="TreeGrafter"/>
</dbReference>
<dbReference type="Gene3D" id="3.30.40.10">
    <property type="entry name" value="Zinc/RING finger domain, C3HC4 (zinc finger)"/>
    <property type="match status" value="2"/>
</dbReference>
<feature type="region of interest" description="Disordered" evidence="8">
    <location>
        <begin position="502"/>
        <end position="541"/>
    </location>
</feature>
<dbReference type="GO" id="GO:0008270">
    <property type="term" value="F:zinc ion binding"/>
    <property type="evidence" value="ECO:0007669"/>
    <property type="project" value="UniProtKB-KW"/>
</dbReference>
<evidence type="ECO:0000313" key="12">
    <source>
        <dbReference type="EMBL" id="KAH9311713.1"/>
    </source>
</evidence>
<evidence type="ECO:0000256" key="4">
    <source>
        <dbReference type="ARBA" id="ARBA00022853"/>
    </source>
</evidence>
<dbReference type="SUPFAM" id="SSF82199">
    <property type="entry name" value="SET domain"/>
    <property type="match status" value="1"/>
</dbReference>
<organism evidence="12 13">
    <name type="scientific">Taxus chinensis</name>
    <name type="common">Chinese yew</name>
    <name type="synonym">Taxus wallichiana var. chinensis</name>
    <dbReference type="NCBI Taxonomy" id="29808"/>
    <lineage>
        <taxon>Eukaryota</taxon>
        <taxon>Viridiplantae</taxon>
        <taxon>Streptophyta</taxon>
        <taxon>Embryophyta</taxon>
        <taxon>Tracheophyta</taxon>
        <taxon>Spermatophyta</taxon>
        <taxon>Pinopsida</taxon>
        <taxon>Pinidae</taxon>
        <taxon>Conifers II</taxon>
        <taxon>Cupressales</taxon>
        <taxon>Taxaceae</taxon>
        <taxon>Taxus</taxon>
    </lineage>
</organism>
<dbReference type="GO" id="GO:0045893">
    <property type="term" value="P:positive regulation of DNA-templated transcription"/>
    <property type="evidence" value="ECO:0007669"/>
    <property type="project" value="TreeGrafter"/>
</dbReference>
<feature type="domain" description="SET" evidence="10">
    <location>
        <begin position="1215"/>
        <end position="1316"/>
    </location>
</feature>
<dbReference type="Pfam" id="PF00856">
    <property type="entry name" value="SET"/>
    <property type="match status" value="1"/>
</dbReference>
<dbReference type="InterPro" id="IPR013083">
    <property type="entry name" value="Znf_RING/FYVE/PHD"/>
</dbReference>
<keyword evidence="2 7" id="KW-0863">Zinc-finger</keyword>
<dbReference type="InterPro" id="IPR001965">
    <property type="entry name" value="Znf_PHD"/>
</dbReference>
<feature type="non-terminal residue" evidence="12">
    <location>
        <position position="1"/>
    </location>
</feature>
<feature type="compositionally biased region" description="Basic and acidic residues" evidence="8">
    <location>
        <begin position="382"/>
        <end position="394"/>
    </location>
</feature>
<evidence type="ECO:0000256" key="3">
    <source>
        <dbReference type="ARBA" id="ARBA00022833"/>
    </source>
</evidence>
<feature type="domain" description="PHD-type" evidence="9">
    <location>
        <begin position="823"/>
        <end position="873"/>
    </location>
</feature>
<evidence type="ECO:0000256" key="2">
    <source>
        <dbReference type="ARBA" id="ARBA00022771"/>
    </source>
</evidence>
<dbReference type="Pfam" id="PF13832">
    <property type="entry name" value="zf-HC5HC2H_2"/>
    <property type="match status" value="1"/>
</dbReference>
<evidence type="ECO:0000256" key="6">
    <source>
        <dbReference type="ARBA" id="ARBA00023163"/>
    </source>
</evidence>
<evidence type="ECO:0008006" key="14">
    <source>
        <dbReference type="Google" id="ProtNLM"/>
    </source>
</evidence>
<evidence type="ECO:0000256" key="7">
    <source>
        <dbReference type="PROSITE-ProRule" id="PRU00146"/>
    </source>
</evidence>
<feature type="compositionally biased region" description="Polar residues" evidence="8">
    <location>
        <begin position="513"/>
        <end position="528"/>
    </location>
</feature>
<dbReference type="InterPro" id="IPR019787">
    <property type="entry name" value="Znf_PHD-finger"/>
</dbReference>
<evidence type="ECO:0000259" key="10">
    <source>
        <dbReference type="PROSITE" id="PS50280"/>
    </source>
</evidence>
<reference evidence="12 13" key="1">
    <citation type="journal article" date="2021" name="Nat. Plants">
        <title>The Taxus genome provides insights into paclitaxel biosynthesis.</title>
        <authorList>
            <person name="Xiong X."/>
            <person name="Gou J."/>
            <person name="Liao Q."/>
            <person name="Li Y."/>
            <person name="Zhou Q."/>
            <person name="Bi G."/>
            <person name="Li C."/>
            <person name="Du R."/>
            <person name="Wang X."/>
            <person name="Sun T."/>
            <person name="Guo L."/>
            <person name="Liang H."/>
            <person name="Lu P."/>
            <person name="Wu Y."/>
            <person name="Zhang Z."/>
            <person name="Ro D.K."/>
            <person name="Shang Y."/>
            <person name="Huang S."/>
            <person name="Yan J."/>
        </authorList>
    </citation>
    <scope>NUCLEOTIDE SEQUENCE [LARGE SCALE GENOMIC DNA]</scope>
    <source>
        <strain evidence="12">Ta-2019</strain>
    </source>
</reference>
<dbReference type="EMBL" id="JAHRHJ020000006">
    <property type="protein sequence ID" value="KAH9311713.1"/>
    <property type="molecule type" value="Genomic_DNA"/>
</dbReference>
<dbReference type="SUPFAM" id="SSF57903">
    <property type="entry name" value="FYVE/PHD zinc finger"/>
    <property type="match status" value="1"/>
</dbReference>
<dbReference type="SMART" id="SM00317">
    <property type="entry name" value="SET"/>
    <property type="match status" value="1"/>
</dbReference>
<dbReference type="InterPro" id="IPR034732">
    <property type="entry name" value="EPHD"/>
</dbReference>
<dbReference type="PROSITE" id="PS50280">
    <property type="entry name" value="SET"/>
    <property type="match status" value="1"/>
</dbReference>
<dbReference type="CDD" id="cd15571">
    <property type="entry name" value="ePHD"/>
    <property type="match status" value="1"/>
</dbReference>
<accession>A0AA38FYV7</accession>
<dbReference type="InterPro" id="IPR011011">
    <property type="entry name" value="Znf_FYVE_PHD"/>
</dbReference>
<name>A0AA38FYV7_TAXCH</name>
<evidence type="ECO:0000256" key="8">
    <source>
        <dbReference type="SAM" id="MobiDB-lite"/>
    </source>
</evidence>
<proteinExistence type="predicted"/>
<evidence type="ECO:0000259" key="11">
    <source>
        <dbReference type="PROSITE" id="PS51805"/>
    </source>
</evidence>
<feature type="non-terminal residue" evidence="12">
    <location>
        <position position="1316"/>
    </location>
</feature>
<comment type="caution">
    <text evidence="12">The sequence shown here is derived from an EMBL/GenBank/DDBJ whole genome shotgun (WGS) entry which is preliminary data.</text>
</comment>
<keyword evidence="1" id="KW-0479">Metal-binding</keyword>
<evidence type="ECO:0000259" key="9">
    <source>
        <dbReference type="PROSITE" id="PS50016"/>
    </source>
</evidence>
<keyword evidence="3" id="KW-0862">Zinc</keyword>
<dbReference type="PANTHER" id="PTHR45838:SF4">
    <property type="entry name" value="HISTONE-LYSINE N-METHYLTRANSFERASE TRITHORAX"/>
    <property type="match status" value="1"/>
</dbReference>
<sequence length="1316" mass="144796">LTRHSPKCFNNLDGELSLSKKNDSNQGILSEKVEYAGDLEHPVSKECSRSDAYIADSRENAMSAALGTNSAVVVSVGENDSGAEKGSLEQNKIVEGHDIMITGCESFQWKQDNGKVMLDAGAVQDESPVDLTICGERVEDHLADTAAKGSLRGVIDTGSPKKEEQMSNVCSKISDNILSEFSDAGHVINDDICNVDSGGKKLMRSDVVDEGSGIGKCCSSDAVDTGVWTRRKLASASGDKFFLVSPSLLPNPTSSGGNGESKVRSSLRLKRLHKSTECLSAEGDHALKTVGKTANIEKKRRTMKWKRLDAASTTFEDSRKKSVPLSHSRKIDYAFVHSGTIVKASEMPCGTASVSSTPTKGLGLKRKRSALISGNPLTSNHKTQEFQEDRRKEPVQKVQIKGDRLVIRIRQASTEGKLKQNGGDGLDFDFDRKSSRKVPKYDAMDPGKGLSLRHNDIVSPEDKIKLPQCGNSSALRSKRAGYGKPTLRSTKMASLSSILKHAKSHVDTPSKGGKQSSAIEVGSSVSNKNEGKPGKFSLSQKRQANELKGYFDYTVEPNPRRDGNESSGLVNVKEVRKRSLWELSGKIKHENKSSQLSVLGTLTQSKNVPQTNLSSALGGEFSNNHSSFPRGERTLRLRFKCKNKSNFLNPNSTALAGTSNWNSSNHHSLSNILFQSDGIRRTKYCAPDNGAQSLVMPVAKDDHNVSKIEISPIEEPLCSFTKATTRRGLNSITLEKKETKNAKKQKQVDNDEKVRIDLGECTEMIDVRYKWDPCSLAPRLGCKTVNTQKRINDGIHGEKYGSNPLLKKCRMENAAAGSNFEADVHCCVCGDINEESINRLVQCGCCLIKVHQACYGVSKIPKSGWTCRACKSNLNNIVCVLCGYGGGAMTRAQKTRNVVKSLLQVWQVTRDTNSKGLPEDLSPFLNKSNAINEFSVKSIPQMSKSNKLESGTSGNSMMNILSLGKQDSNKSFFRSNVEEVQMGSTQAEKAQNFINSEYRVHNTITAAVNDPGVTQWVHMVCGLWMPGTRCLNVATMGVFDISGATLPRRKVVCSICNRPGGLCIQCRVVKCSVPFHPWCAHQKGLLQSETEGDRGDKVGFYGRCMVHAKYGSNHAEEVTSRDNLHTNLQSKSDKETCARTEGYKGRKSWEEARAELRRHSDTDNTRVVSQEQINVWLHINGRKSCTGGLIKPPNTDVKSDYRREYLRFKQEQGWKRLVVYKSGIHALGLYTAEFISKGEMVVEYVGEIVGLRVADKREANYHSGGKMQYEGACYFFRIDKESIIDATRKGGIARFVNHSCLPNCVAKVISVRTQKK</sequence>
<dbReference type="SMART" id="SM00249">
    <property type="entry name" value="PHD"/>
    <property type="match status" value="2"/>
</dbReference>
<evidence type="ECO:0000313" key="13">
    <source>
        <dbReference type="Proteomes" id="UP000824469"/>
    </source>
</evidence>
<keyword evidence="13" id="KW-1185">Reference proteome</keyword>
<dbReference type="InterPro" id="IPR001214">
    <property type="entry name" value="SET_dom"/>
</dbReference>
<keyword evidence="4" id="KW-0156">Chromatin regulator</keyword>